<keyword evidence="2" id="KW-1185">Reference proteome</keyword>
<dbReference type="OrthoDB" id="26525at2759"/>
<gene>
    <name evidence="1" type="ORF">P879_11974</name>
</gene>
<name>A0A8T0D598_9TREM</name>
<proteinExistence type="predicted"/>
<evidence type="ECO:0000313" key="1">
    <source>
        <dbReference type="EMBL" id="KAF8563013.1"/>
    </source>
</evidence>
<organism evidence="1 2">
    <name type="scientific">Paragonimus westermani</name>
    <dbReference type="NCBI Taxonomy" id="34504"/>
    <lineage>
        <taxon>Eukaryota</taxon>
        <taxon>Metazoa</taxon>
        <taxon>Spiralia</taxon>
        <taxon>Lophotrochozoa</taxon>
        <taxon>Platyhelminthes</taxon>
        <taxon>Trematoda</taxon>
        <taxon>Digenea</taxon>
        <taxon>Plagiorchiida</taxon>
        <taxon>Troglotremata</taxon>
        <taxon>Troglotrematidae</taxon>
        <taxon>Paragonimus</taxon>
    </lineage>
</organism>
<dbReference type="AlphaFoldDB" id="A0A8T0D598"/>
<dbReference type="EMBL" id="JTDF01015134">
    <property type="protein sequence ID" value="KAF8563013.1"/>
    <property type="molecule type" value="Genomic_DNA"/>
</dbReference>
<protein>
    <submittedName>
        <fullName evidence="1">Uncharacterized protein</fullName>
    </submittedName>
</protein>
<accession>A0A8T0D598</accession>
<sequence length="120" mass="13601">MNEHINPGVITDAFKAACSGKDYLDESDVVVYFIDILGQKPSKNQLSIFRDTFDIKVAEKLIGVTLPKWLAFVREPKKSLDTFTVTPFFRYRRDVYHDIILLIIIIVSSVAVQPECGCCT</sequence>
<comment type="caution">
    <text evidence="1">The sequence shown here is derived from an EMBL/GenBank/DDBJ whole genome shotgun (WGS) entry which is preliminary data.</text>
</comment>
<dbReference type="Proteomes" id="UP000699462">
    <property type="component" value="Unassembled WGS sequence"/>
</dbReference>
<evidence type="ECO:0000313" key="2">
    <source>
        <dbReference type="Proteomes" id="UP000699462"/>
    </source>
</evidence>
<reference evidence="1 2" key="1">
    <citation type="submission" date="2019-07" db="EMBL/GenBank/DDBJ databases">
        <title>Annotation for the trematode Paragonimus westermani.</title>
        <authorList>
            <person name="Choi Y.-J."/>
        </authorList>
    </citation>
    <scope>NUCLEOTIDE SEQUENCE [LARGE SCALE GENOMIC DNA]</scope>
    <source>
        <strain evidence="1">180907_Pwestermani</strain>
    </source>
</reference>